<evidence type="ECO:0000256" key="6">
    <source>
        <dbReference type="SAM" id="MobiDB-lite"/>
    </source>
</evidence>
<dbReference type="GO" id="GO:0005886">
    <property type="term" value="C:plasma membrane"/>
    <property type="evidence" value="ECO:0007669"/>
    <property type="project" value="UniProtKB-SubCell"/>
</dbReference>
<dbReference type="GO" id="GO:0022857">
    <property type="term" value="F:transmembrane transporter activity"/>
    <property type="evidence" value="ECO:0007669"/>
    <property type="project" value="InterPro"/>
</dbReference>
<name>A0A5N6ANG9_9ACTN</name>
<feature type="transmembrane region" description="Helical" evidence="7">
    <location>
        <begin position="187"/>
        <end position="208"/>
    </location>
</feature>
<evidence type="ECO:0000256" key="3">
    <source>
        <dbReference type="ARBA" id="ARBA00022989"/>
    </source>
</evidence>
<dbReference type="EMBL" id="VDLY02000002">
    <property type="protein sequence ID" value="KAB8169765.1"/>
    <property type="molecule type" value="Genomic_DNA"/>
</dbReference>
<dbReference type="Proteomes" id="UP000314251">
    <property type="component" value="Unassembled WGS sequence"/>
</dbReference>
<keyword evidence="10" id="KW-1185">Reference proteome</keyword>
<evidence type="ECO:0000256" key="5">
    <source>
        <dbReference type="ARBA" id="ARBA00023251"/>
    </source>
</evidence>
<dbReference type="Pfam" id="PF07690">
    <property type="entry name" value="MFS_1"/>
    <property type="match status" value="1"/>
</dbReference>
<keyword evidence="3 7" id="KW-1133">Transmembrane helix</keyword>
<reference evidence="9" key="1">
    <citation type="submission" date="2019-10" db="EMBL/GenBank/DDBJ databases">
        <title>Nonomuraea sp. nov., isolated from Phyllanthus amarus.</title>
        <authorList>
            <person name="Klykleung N."/>
            <person name="Tanasupawat S."/>
        </authorList>
    </citation>
    <scope>NUCLEOTIDE SEQUENCE [LARGE SCALE GENOMIC DNA]</scope>
    <source>
        <strain evidence="9">3MP-10</strain>
    </source>
</reference>
<feature type="transmembrane region" description="Helical" evidence="7">
    <location>
        <begin position="119"/>
        <end position="140"/>
    </location>
</feature>
<sequence>MTTTTVHADRAAPAPGAGDASAGRPGWLLVTVLTGQFMALLDVFIVNVAAATLREDLGTSDARLQLIVAGYTIAYAVLLVTGARLGGRFGPGRLYLSGLGIFTAASLACGLAATDGQLLAFRVLQGVGAAAMMPQVLALIQRTFTGAAKARALTLFAAVIATGAAAGQILGGVLINADLFGWGWRPVFLVNVPIGLLLLGVGLWALPLGRSRAADRARPLDLGGLLLLAVAVLLCTVPLVLGQERGWPAWCWLCMAGSGLVVAALVGYESRLAARGGAPLIAPRVLRATGTPMIAIFLVMALNGGLLFSLALHLQGPESQGALGYGALRAGLTFLPMAIGFGATSLAWRALPGRLLPALVPAGMLLVAGGMLSVGLLLRNGGDGGAVIFVGYVVTGVGMALAYGPPLAEALARVAPADAADVSGVTAMVTQLGTLVGVAAFGALYLDRAAARLSSADGVWTLSLALTATALVGAVAGLRGARSASGR</sequence>
<feature type="compositionally biased region" description="Low complexity" evidence="6">
    <location>
        <begin position="11"/>
        <end position="21"/>
    </location>
</feature>
<feature type="region of interest" description="Disordered" evidence="6">
    <location>
        <begin position="1"/>
        <end position="21"/>
    </location>
</feature>
<dbReference type="GO" id="GO:0046677">
    <property type="term" value="P:response to antibiotic"/>
    <property type="evidence" value="ECO:0007669"/>
    <property type="project" value="UniProtKB-KW"/>
</dbReference>
<feature type="transmembrane region" description="Helical" evidence="7">
    <location>
        <begin position="152"/>
        <end position="175"/>
    </location>
</feature>
<feature type="transmembrane region" description="Helical" evidence="7">
    <location>
        <begin position="62"/>
        <end position="82"/>
    </location>
</feature>
<comment type="subcellular location">
    <subcellularLocation>
        <location evidence="1">Cell membrane</location>
        <topology evidence="1">Multi-pass membrane protein</topology>
    </subcellularLocation>
</comment>
<evidence type="ECO:0000256" key="2">
    <source>
        <dbReference type="ARBA" id="ARBA00022692"/>
    </source>
</evidence>
<evidence type="ECO:0000256" key="7">
    <source>
        <dbReference type="SAM" id="Phobius"/>
    </source>
</evidence>
<evidence type="ECO:0000313" key="9">
    <source>
        <dbReference type="EMBL" id="KAB8169765.1"/>
    </source>
</evidence>
<dbReference type="Gene3D" id="1.20.1250.20">
    <property type="entry name" value="MFS general substrate transporter like domains"/>
    <property type="match status" value="1"/>
</dbReference>
<keyword evidence="5" id="KW-0046">Antibiotic resistance</keyword>
<feature type="transmembrane region" description="Helical" evidence="7">
    <location>
        <begin position="27"/>
        <end position="50"/>
    </location>
</feature>
<dbReference type="RefSeq" id="WP_139666062.1">
    <property type="nucleotide sequence ID" value="NZ_VDLY02000002.1"/>
</dbReference>
<dbReference type="InterPro" id="IPR020846">
    <property type="entry name" value="MFS_dom"/>
</dbReference>
<feature type="transmembrane region" description="Helical" evidence="7">
    <location>
        <begin position="220"/>
        <end position="241"/>
    </location>
</feature>
<dbReference type="SUPFAM" id="SSF103473">
    <property type="entry name" value="MFS general substrate transporter"/>
    <property type="match status" value="1"/>
</dbReference>
<accession>A0A5N6ANG9</accession>
<keyword evidence="2 7" id="KW-0812">Transmembrane</keyword>
<feature type="transmembrane region" description="Helical" evidence="7">
    <location>
        <begin position="247"/>
        <end position="268"/>
    </location>
</feature>
<feature type="transmembrane region" description="Helical" evidence="7">
    <location>
        <begin position="384"/>
        <end position="404"/>
    </location>
</feature>
<evidence type="ECO:0000259" key="8">
    <source>
        <dbReference type="PROSITE" id="PS50850"/>
    </source>
</evidence>
<feature type="transmembrane region" description="Helical" evidence="7">
    <location>
        <begin position="94"/>
        <end position="113"/>
    </location>
</feature>
<comment type="caution">
    <text evidence="9">The sequence shown here is derived from an EMBL/GenBank/DDBJ whole genome shotgun (WGS) entry which is preliminary data.</text>
</comment>
<feature type="transmembrane region" description="Helical" evidence="7">
    <location>
        <begin position="355"/>
        <end position="378"/>
    </location>
</feature>
<dbReference type="InterPro" id="IPR036259">
    <property type="entry name" value="MFS_trans_sf"/>
</dbReference>
<feature type="transmembrane region" description="Helical" evidence="7">
    <location>
        <begin position="326"/>
        <end position="348"/>
    </location>
</feature>
<feature type="domain" description="Major facilitator superfamily (MFS) profile" evidence="8">
    <location>
        <begin position="28"/>
        <end position="485"/>
    </location>
</feature>
<dbReference type="OrthoDB" id="783189at2"/>
<dbReference type="PRINTS" id="PR01036">
    <property type="entry name" value="TCRTETB"/>
</dbReference>
<organism evidence="9 10">
    <name type="scientific">Streptomyces mimosae</name>
    <dbReference type="NCBI Taxonomy" id="2586635"/>
    <lineage>
        <taxon>Bacteria</taxon>
        <taxon>Bacillati</taxon>
        <taxon>Actinomycetota</taxon>
        <taxon>Actinomycetes</taxon>
        <taxon>Kitasatosporales</taxon>
        <taxon>Streptomycetaceae</taxon>
        <taxon>Streptomyces</taxon>
    </lineage>
</organism>
<evidence type="ECO:0000313" key="10">
    <source>
        <dbReference type="Proteomes" id="UP000314251"/>
    </source>
</evidence>
<proteinExistence type="predicted"/>
<dbReference type="CDD" id="cd17321">
    <property type="entry name" value="MFS_MMR_MDR_like"/>
    <property type="match status" value="1"/>
</dbReference>
<dbReference type="PANTHER" id="PTHR42718:SF39">
    <property type="entry name" value="ACTINORHODIN TRANSPORTER-RELATED"/>
    <property type="match status" value="1"/>
</dbReference>
<feature type="transmembrane region" description="Helical" evidence="7">
    <location>
        <begin position="458"/>
        <end position="478"/>
    </location>
</feature>
<evidence type="ECO:0000256" key="4">
    <source>
        <dbReference type="ARBA" id="ARBA00023136"/>
    </source>
</evidence>
<protein>
    <submittedName>
        <fullName evidence="9">MFS transporter</fullName>
    </submittedName>
</protein>
<gene>
    <name evidence="9" type="ORF">FH607_003280</name>
</gene>
<dbReference type="PROSITE" id="PS50850">
    <property type="entry name" value="MFS"/>
    <property type="match status" value="1"/>
</dbReference>
<feature type="transmembrane region" description="Helical" evidence="7">
    <location>
        <begin position="289"/>
        <end position="314"/>
    </location>
</feature>
<evidence type="ECO:0000256" key="1">
    <source>
        <dbReference type="ARBA" id="ARBA00004651"/>
    </source>
</evidence>
<dbReference type="AlphaFoldDB" id="A0A5N6ANG9"/>
<dbReference type="InterPro" id="IPR011701">
    <property type="entry name" value="MFS"/>
</dbReference>
<keyword evidence="4 7" id="KW-0472">Membrane</keyword>
<feature type="transmembrane region" description="Helical" evidence="7">
    <location>
        <begin position="425"/>
        <end position="446"/>
    </location>
</feature>
<dbReference type="PANTHER" id="PTHR42718">
    <property type="entry name" value="MAJOR FACILITATOR SUPERFAMILY MULTIDRUG TRANSPORTER MFSC"/>
    <property type="match status" value="1"/>
</dbReference>